<gene>
    <name evidence="11" type="ORF">MGAL_10B054620</name>
</gene>
<keyword evidence="4" id="KW-0677">Repeat</keyword>
<evidence type="ECO:0000256" key="3">
    <source>
        <dbReference type="ARBA" id="ARBA00022618"/>
    </source>
</evidence>
<feature type="repeat" description="WD" evidence="7">
    <location>
        <begin position="260"/>
        <end position="302"/>
    </location>
</feature>
<dbReference type="PANTHER" id="PTHR19918:SF8">
    <property type="entry name" value="FI02843P"/>
    <property type="match status" value="1"/>
</dbReference>
<feature type="repeat" description="WD" evidence="7">
    <location>
        <begin position="344"/>
        <end position="385"/>
    </location>
</feature>
<dbReference type="PROSITE" id="PS00678">
    <property type="entry name" value="WD_REPEATS_1"/>
    <property type="match status" value="1"/>
</dbReference>
<evidence type="ECO:0000256" key="7">
    <source>
        <dbReference type="PROSITE-ProRule" id="PRU00221"/>
    </source>
</evidence>
<feature type="compositionally biased region" description="Polar residues" evidence="8">
    <location>
        <begin position="98"/>
        <end position="111"/>
    </location>
</feature>
<evidence type="ECO:0000256" key="8">
    <source>
        <dbReference type="SAM" id="MobiDB-lite"/>
    </source>
</evidence>
<feature type="region of interest" description="Disordered" evidence="8">
    <location>
        <begin position="51"/>
        <end position="120"/>
    </location>
</feature>
<feature type="compositionally biased region" description="Low complexity" evidence="8">
    <location>
        <begin position="71"/>
        <end position="83"/>
    </location>
</feature>
<dbReference type="SUPFAM" id="SSF50978">
    <property type="entry name" value="WD40 repeat-like"/>
    <property type="match status" value="1"/>
</dbReference>
<dbReference type="Pfam" id="PF24807">
    <property type="entry name" value="WD40_CDC20-Fz"/>
    <property type="match status" value="1"/>
</dbReference>
<evidence type="ECO:0000256" key="1">
    <source>
        <dbReference type="ARBA" id="ARBA00006445"/>
    </source>
</evidence>
<keyword evidence="6" id="KW-0131">Cell cycle</keyword>
<keyword evidence="2 7" id="KW-0853">WD repeat</keyword>
<dbReference type="InterPro" id="IPR001680">
    <property type="entry name" value="WD40_rpt"/>
</dbReference>
<accession>A0A8B6G495</accession>
<comment type="similarity">
    <text evidence="1">Belongs to the WD repeat CDC20/Fizzy family.</text>
</comment>
<keyword evidence="3 11" id="KW-0132">Cell division</keyword>
<dbReference type="PANTHER" id="PTHR19918">
    <property type="entry name" value="CELL DIVISION CYCLE 20 CDC20 FIZZY -RELATED"/>
    <property type="match status" value="1"/>
</dbReference>
<evidence type="ECO:0000256" key="5">
    <source>
        <dbReference type="ARBA" id="ARBA00022776"/>
    </source>
</evidence>
<evidence type="ECO:0000259" key="10">
    <source>
        <dbReference type="Pfam" id="PF24807"/>
    </source>
</evidence>
<dbReference type="AlphaFoldDB" id="A0A8B6G495"/>
<protein>
    <submittedName>
        <fullName evidence="11">Cell division cycle 20, cofactor of APC complex</fullName>
    </submittedName>
</protein>
<dbReference type="SMART" id="SM00320">
    <property type="entry name" value="WD40"/>
    <property type="match status" value="7"/>
</dbReference>
<dbReference type="GO" id="GO:0005680">
    <property type="term" value="C:anaphase-promoting complex"/>
    <property type="evidence" value="ECO:0007669"/>
    <property type="project" value="TreeGrafter"/>
</dbReference>
<dbReference type="InterPro" id="IPR019775">
    <property type="entry name" value="WD40_repeat_CS"/>
</dbReference>
<dbReference type="GO" id="GO:1905786">
    <property type="term" value="P:positive regulation of anaphase-promoting complex-dependent catabolic process"/>
    <property type="evidence" value="ECO:0007669"/>
    <property type="project" value="TreeGrafter"/>
</dbReference>
<feature type="signal peptide" evidence="9">
    <location>
        <begin position="1"/>
        <end position="15"/>
    </location>
</feature>
<keyword evidence="5" id="KW-0498">Mitosis</keyword>
<dbReference type="InterPro" id="IPR036322">
    <property type="entry name" value="WD40_repeat_dom_sf"/>
</dbReference>
<evidence type="ECO:0000256" key="6">
    <source>
        <dbReference type="ARBA" id="ARBA00023306"/>
    </source>
</evidence>
<dbReference type="OrthoDB" id="10263272at2759"/>
<proteinExistence type="inferred from homology"/>
<feature type="chain" id="PRO_5033065117" evidence="9">
    <location>
        <begin position="16"/>
        <end position="541"/>
    </location>
</feature>
<dbReference type="Proteomes" id="UP000596742">
    <property type="component" value="Unassembled WGS sequence"/>
</dbReference>
<dbReference type="PROSITE" id="PS50082">
    <property type="entry name" value="WD_REPEATS_2"/>
    <property type="match status" value="3"/>
</dbReference>
<dbReference type="GO" id="GO:0031145">
    <property type="term" value="P:anaphase-promoting complex-dependent catabolic process"/>
    <property type="evidence" value="ECO:0007669"/>
    <property type="project" value="TreeGrafter"/>
</dbReference>
<dbReference type="GO" id="GO:1990757">
    <property type="term" value="F:ubiquitin ligase activator activity"/>
    <property type="evidence" value="ECO:0007669"/>
    <property type="project" value="TreeGrafter"/>
</dbReference>
<evidence type="ECO:0000256" key="4">
    <source>
        <dbReference type="ARBA" id="ARBA00022737"/>
    </source>
</evidence>
<sequence length="541" mass="59259">MYSITNLNLLLLAMAQFSFENMVTELTKLDGPIQNGPLMRWQRKAAESGLKLSVPLDKGGQSPRRPKSARTPGKTPKTPSTAKTPHKTPGKQGKAPSKTPSKTPGKTQAPQNDRFIPSRSTTDIDLGHFALMNENSENADPEPNNAQYQQHLNEALNKGQNPHNTKILSFKNKAPDAPEGYCNNLKVLYSCAGKSTAPKGTTQRQIPQQPERILDAPELFDDYYLNLLDWSCCNLLSVALGGGVYIWNSADGSIIQLMELQTPDDYVSSVNWVKEGGNFLGIGTSNGSVQLWDVTQNKMIRNMSGHAARVGSLSWNAHVLSSGSRSGAIYHHDVRVANHHVSTLNNHSQEVCGLAWSPDGRYLASGGNDNLLNIWDATLSEEVSPLHTFSHHQAAVKALAWCPWNPQLLASGGGTADRHIRFWSVPTGSCLNAVDTDSQVCSILWSQEYKELISGHGYSQNQLTIWKYPIMNRIMDLTGHTARVLCLTMSPDGTTVASAAADETIRLWKCFAVDKGKKETTSKPVKETSKLGKISNFGSIR</sequence>
<evidence type="ECO:0000256" key="9">
    <source>
        <dbReference type="SAM" id="SignalP"/>
    </source>
</evidence>
<evidence type="ECO:0000313" key="11">
    <source>
        <dbReference type="EMBL" id="VDI58351.1"/>
    </source>
</evidence>
<dbReference type="InterPro" id="IPR056150">
    <property type="entry name" value="WD40_CDC20-Fz"/>
</dbReference>
<evidence type="ECO:0000313" key="12">
    <source>
        <dbReference type="Proteomes" id="UP000596742"/>
    </source>
</evidence>
<dbReference type="CDD" id="cd00200">
    <property type="entry name" value="WD40"/>
    <property type="match status" value="1"/>
</dbReference>
<keyword evidence="9" id="KW-0732">Signal</keyword>
<feature type="repeat" description="WD" evidence="7">
    <location>
        <begin position="477"/>
        <end position="509"/>
    </location>
</feature>
<dbReference type="GO" id="GO:0010997">
    <property type="term" value="F:anaphase-promoting complex binding"/>
    <property type="evidence" value="ECO:0007669"/>
    <property type="project" value="InterPro"/>
</dbReference>
<dbReference type="GO" id="GO:0051301">
    <property type="term" value="P:cell division"/>
    <property type="evidence" value="ECO:0007669"/>
    <property type="project" value="UniProtKB-KW"/>
</dbReference>
<dbReference type="InterPro" id="IPR033010">
    <property type="entry name" value="Cdc20/Fizzy"/>
</dbReference>
<reference evidence="11" key="1">
    <citation type="submission" date="2018-11" db="EMBL/GenBank/DDBJ databases">
        <authorList>
            <person name="Alioto T."/>
            <person name="Alioto T."/>
        </authorList>
    </citation>
    <scope>NUCLEOTIDE SEQUENCE</scope>
</reference>
<name>A0A8B6G495_MYTGA</name>
<dbReference type="Gene3D" id="2.130.10.10">
    <property type="entry name" value="YVTN repeat-like/Quinoprotein amine dehydrogenase"/>
    <property type="match status" value="1"/>
</dbReference>
<feature type="domain" description="CDC20/Fizzy WD40" evidence="10">
    <location>
        <begin position="214"/>
        <end position="508"/>
    </location>
</feature>
<evidence type="ECO:0000256" key="2">
    <source>
        <dbReference type="ARBA" id="ARBA00022574"/>
    </source>
</evidence>
<dbReference type="EMBL" id="UYJE01007834">
    <property type="protein sequence ID" value="VDI58351.1"/>
    <property type="molecule type" value="Genomic_DNA"/>
</dbReference>
<dbReference type="InterPro" id="IPR015943">
    <property type="entry name" value="WD40/YVTN_repeat-like_dom_sf"/>
</dbReference>
<dbReference type="PROSITE" id="PS50294">
    <property type="entry name" value="WD_REPEATS_REGION"/>
    <property type="match status" value="2"/>
</dbReference>
<comment type="caution">
    <text evidence="11">The sequence shown here is derived from an EMBL/GenBank/DDBJ whole genome shotgun (WGS) entry which is preliminary data.</text>
</comment>
<keyword evidence="12" id="KW-1185">Reference proteome</keyword>
<organism evidence="11 12">
    <name type="scientific">Mytilus galloprovincialis</name>
    <name type="common">Mediterranean mussel</name>
    <dbReference type="NCBI Taxonomy" id="29158"/>
    <lineage>
        <taxon>Eukaryota</taxon>
        <taxon>Metazoa</taxon>
        <taxon>Spiralia</taxon>
        <taxon>Lophotrochozoa</taxon>
        <taxon>Mollusca</taxon>
        <taxon>Bivalvia</taxon>
        <taxon>Autobranchia</taxon>
        <taxon>Pteriomorphia</taxon>
        <taxon>Mytilida</taxon>
        <taxon>Mytiloidea</taxon>
        <taxon>Mytilidae</taxon>
        <taxon>Mytilinae</taxon>
        <taxon>Mytilus</taxon>
    </lineage>
</organism>